<dbReference type="EMBL" id="PTIX01000025">
    <property type="protein sequence ID" value="PPK63678.1"/>
    <property type="molecule type" value="Genomic_DNA"/>
</dbReference>
<evidence type="ECO:0000313" key="2">
    <source>
        <dbReference type="EMBL" id="PPK63678.1"/>
    </source>
</evidence>
<feature type="domain" description="TY-Chap N-terminal" evidence="1">
    <location>
        <begin position="6"/>
        <end position="114"/>
    </location>
</feature>
<dbReference type="Pfam" id="PF22552">
    <property type="entry name" value="TY-Chap3"/>
    <property type="match status" value="1"/>
</dbReference>
<sequence>MTEVSTWDMFAGGLTEALREVSDRVFLVVFSRADPLKFVQFAGGEHELHAEAGAPPADTGRLAAAGWTPPIDNAPPNWACSSPLPALTAEYTAMTTRCVVALRDVHGLPDPDDLVYKAWRDPEWPSDAVPPTEWDLGENPLVLSWLGIPSASE</sequence>
<protein>
    <recommendedName>
        <fullName evidence="1">TY-Chap N-terminal domain-containing protein</fullName>
    </recommendedName>
</protein>
<evidence type="ECO:0000313" key="3">
    <source>
        <dbReference type="Proteomes" id="UP000239203"/>
    </source>
</evidence>
<evidence type="ECO:0000259" key="1">
    <source>
        <dbReference type="Pfam" id="PF22552"/>
    </source>
</evidence>
<dbReference type="Proteomes" id="UP000239203">
    <property type="component" value="Unassembled WGS sequence"/>
</dbReference>
<comment type="caution">
    <text evidence="2">The sequence shown here is derived from an EMBL/GenBank/DDBJ whole genome shotgun (WGS) entry which is preliminary data.</text>
</comment>
<organism evidence="2 3">
    <name type="scientific">Actinokineospora auranticolor</name>
    <dbReference type="NCBI Taxonomy" id="155976"/>
    <lineage>
        <taxon>Bacteria</taxon>
        <taxon>Bacillati</taxon>
        <taxon>Actinomycetota</taxon>
        <taxon>Actinomycetes</taxon>
        <taxon>Pseudonocardiales</taxon>
        <taxon>Pseudonocardiaceae</taxon>
        <taxon>Actinokineospora</taxon>
    </lineage>
</organism>
<dbReference type="InterPro" id="IPR054344">
    <property type="entry name" value="TY-Chap_N"/>
</dbReference>
<accession>A0A2S6GEM3</accession>
<gene>
    <name evidence="2" type="ORF">CLV40_12513</name>
</gene>
<keyword evidence="3" id="KW-1185">Reference proteome</keyword>
<name>A0A2S6GEM3_9PSEU</name>
<dbReference type="AlphaFoldDB" id="A0A2S6GEM3"/>
<reference evidence="2 3" key="1">
    <citation type="submission" date="2018-02" db="EMBL/GenBank/DDBJ databases">
        <title>Genomic Encyclopedia of Archaeal and Bacterial Type Strains, Phase II (KMG-II): from individual species to whole genera.</title>
        <authorList>
            <person name="Goeker M."/>
        </authorList>
    </citation>
    <scope>NUCLEOTIDE SEQUENCE [LARGE SCALE GENOMIC DNA]</scope>
    <source>
        <strain evidence="2 3">YU 961-1</strain>
    </source>
</reference>
<proteinExistence type="predicted"/>